<name>A0AAE3H1W8_9CYAN</name>
<keyword evidence="2" id="KW-1185">Reference proteome</keyword>
<protein>
    <submittedName>
        <fullName evidence="1">Uncharacterized protein</fullName>
    </submittedName>
</protein>
<dbReference type="SUPFAM" id="SSF116726">
    <property type="entry name" value="TrkA C-terminal domain-like"/>
    <property type="match status" value="1"/>
</dbReference>
<comment type="caution">
    <text evidence="1">The sequence shown here is derived from an EMBL/GenBank/DDBJ whole genome shotgun (WGS) entry which is preliminary data.</text>
</comment>
<sequence length="59" mass="6192">MAAIISLLVIVGGSLLIVRVGTSDEGGEYIATPTGSFRIEVGDVLTVYGQQTKIAELIR</sequence>
<dbReference type="AlphaFoldDB" id="A0AAE3H1W8"/>
<organism evidence="1 2">
    <name type="scientific">Limnofasciculus baicalensis BBK-W-15</name>
    <dbReference type="NCBI Taxonomy" id="2699891"/>
    <lineage>
        <taxon>Bacteria</taxon>
        <taxon>Bacillati</taxon>
        <taxon>Cyanobacteriota</taxon>
        <taxon>Cyanophyceae</taxon>
        <taxon>Coleofasciculales</taxon>
        <taxon>Coleofasciculaceae</taxon>
        <taxon>Limnofasciculus</taxon>
        <taxon>Limnofasciculus baicalensis</taxon>
    </lineage>
</organism>
<dbReference type="RefSeq" id="WP_254015413.1">
    <property type="nucleotide sequence ID" value="NZ_JAMZMM010000756.1"/>
</dbReference>
<evidence type="ECO:0000313" key="1">
    <source>
        <dbReference type="EMBL" id="MCP2732712.1"/>
    </source>
</evidence>
<dbReference type="Gene3D" id="3.30.70.1450">
    <property type="entry name" value="Regulator of K+ conductance, C-terminal domain"/>
    <property type="match status" value="1"/>
</dbReference>
<accession>A0AAE3H1W8</accession>
<dbReference type="InterPro" id="IPR036721">
    <property type="entry name" value="RCK_C_sf"/>
</dbReference>
<dbReference type="EMBL" id="JAMZMM010000756">
    <property type="protein sequence ID" value="MCP2732712.1"/>
    <property type="molecule type" value="Genomic_DNA"/>
</dbReference>
<proteinExistence type="predicted"/>
<evidence type="ECO:0000313" key="2">
    <source>
        <dbReference type="Proteomes" id="UP001204953"/>
    </source>
</evidence>
<dbReference type="Proteomes" id="UP001204953">
    <property type="component" value="Unassembled WGS sequence"/>
</dbReference>
<dbReference type="GO" id="GO:0006813">
    <property type="term" value="P:potassium ion transport"/>
    <property type="evidence" value="ECO:0007669"/>
    <property type="project" value="InterPro"/>
</dbReference>
<gene>
    <name evidence="1" type="ORF">NJ959_30220</name>
</gene>
<reference evidence="1" key="1">
    <citation type="submission" date="2022-06" db="EMBL/GenBank/DDBJ databases">
        <title>New cyanobacteria of genus Symplocastrum in benthos of Lake Baikal.</title>
        <authorList>
            <person name="Sorokovikova E."/>
            <person name="Tikhonova I."/>
            <person name="Krasnopeev A."/>
            <person name="Evseev P."/>
            <person name="Gladkikh A."/>
            <person name="Belykh O."/>
        </authorList>
    </citation>
    <scope>NUCLEOTIDE SEQUENCE</scope>
    <source>
        <strain evidence="1">BBK-W-15</strain>
    </source>
</reference>